<name>A0A7X9X704_9BURK</name>
<dbReference type="Proteomes" id="UP000583127">
    <property type="component" value="Unassembled WGS sequence"/>
</dbReference>
<organism evidence="1 2">
    <name type="scientific">Paraburkholderia antibiotica</name>
    <dbReference type="NCBI Taxonomy" id="2728839"/>
    <lineage>
        <taxon>Bacteria</taxon>
        <taxon>Pseudomonadati</taxon>
        <taxon>Pseudomonadota</taxon>
        <taxon>Betaproteobacteria</taxon>
        <taxon>Burkholderiales</taxon>
        <taxon>Burkholderiaceae</taxon>
        <taxon>Paraburkholderia</taxon>
    </lineage>
</organism>
<accession>A0A7X9X704</accession>
<reference evidence="1 2" key="1">
    <citation type="submission" date="2020-04" db="EMBL/GenBank/DDBJ databases">
        <title>Paraburkholderia sp. G-4-1-8 isolated from soil.</title>
        <authorList>
            <person name="Dahal R.H."/>
        </authorList>
    </citation>
    <scope>NUCLEOTIDE SEQUENCE [LARGE SCALE GENOMIC DNA]</scope>
    <source>
        <strain evidence="1 2">G-4-1-8</strain>
    </source>
</reference>
<dbReference type="RefSeq" id="WP_169498815.1">
    <property type="nucleotide sequence ID" value="NZ_JABBFZ010000009.1"/>
</dbReference>
<evidence type="ECO:0000313" key="2">
    <source>
        <dbReference type="Proteomes" id="UP000583127"/>
    </source>
</evidence>
<protein>
    <submittedName>
        <fullName evidence="1">Uncharacterized protein</fullName>
    </submittedName>
</protein>
<keyword evidence="2" id="KW-1185">Reference proteome</keyword>
<dbReference type="EMBL" id="JABBFZ010000009">
    <property type="protein sequence ID" value="NML32565.1"/>
    <property type="molecule type" value="Genomic_DNA"/>
</dbReference>
<comment type="caution">
    <text evidence="1">The sequence shown here is derived from an EMBL/GenBank/DDBJ whole genome shotgun (WGS) entry which is preliminary data.</text>
</comment>
<evidence type="ECO:0000313" key="1">
    <source>
        <dbReference type="EMBL" id="NML32565.1"/>
    </source>
</evidence>
<gene>
    <name evidence="1" type="ORF">HHL14_17180</name>
</gene>
<proteinExistence type="predicted"/>
<sequence>MREAASAFSPSVCQDWSNFLPGFTLTHTVHLVSGVNLGIVSSAATVLEREAVVVDRWLVTRHGDVLEQKIVLGEMTEEQAICLREQLAALDGVLRTRIEHHFVRAATRQSVSRARAA</sequence>
<dbReference type="AlphaFoldDB" id="A0A7X9X704"/>